<evidence type="ECO:0000313" key="2">
    <source>
        <dbReference type="EMBL" id="CAF1067717.1"/>
    </source>
</evidence>
<sequence length="160" mass="19331">MLNENRGSDNQKRQSRRRTLLCYLTLCLFVFLIFFLLLTKVFHYHRIKYENQTISLNVIKFRLSLIQCGQSVVKQENLYKIIQQLPELIKTTKDISLNEELNKNYFKENIIRWLEYILKECYQARQFSIIEQNNPMIITQIISIIRKEILYIAAFFIKDV</sequence>
<comment type="caution">
    <text evidence="2">The sequence shown here is derived from an EMBL/GenBank/DDBJ whole genome shotgun (WGS) entry which is preliminary data.</text>
</comment>
<organism evidence="2 4">
    <name type="scientific">Adineta steineri</name>
    <dbReference type="NCBI Taxonomy" id="433720"/>
    <lineage>
        <taxon>Eukaryota</taxon>
        <taxon>Metazoa</taxon>
        <taxon>Spiralia</taxon>
        <taxon>Gnathifera</taxon>
        <taxon>Rotifera</taxon>
        <taxon>Eurotatoria</taxon>
        <taxon>Bdelloidea</taxon>
        <taxon>Adinetida</taxon>
        <taxon>Adinetidae</taxon>
        <taxon>Adineta</taxon>
    </lineage>
</organism>
<dbReference type="Proteomes" id="UP000663844">
    <property type="component" value="Unassembled WGS sequence"/>
</dbReference>
<dbReference type="AlphaFoldDB" id="A0A814LL53"/>
<keyword evidence="1" id="KW-0812">Transmembrane</keyword>
<feature type="transmembrane region" description="Helical" evidence="1">
    <location>
        <begin position="20"/>
        <end position="38"/>
    </location>
</feature>
<dbReference type="EMBL" id="CAJOAZ010001271">
    <property type="protein sequence ID" value="CAF3791844.1"/>
    <property type="molecule type" value="Genomic_DNA"/>
</dbReference>
<keyword evidence="1" id="KW-1133">Transmembrane helix</keyword>
<evidence type="ECO:0008006" key="5">
    <source>
        <dbReference type="Google" id="ProtNLM"/>
    </source>
</evidence>
<dbReference type="EMBL" id="CAJNOG010000199">
    <property type="protein sequence ID" value="CAF1067717.1"/>
    <property type="molecule type" value="Genomic_DNA"/>
</dbReference>
<proteinExistence type="predicted"/>
<evidence type="ECO:0000256" key="1">
    <source>
        <dbReference type="SAM" id="Phobius"/>
    </source>
</evidence>
<gene>
    <name evidence="2" type="ORF">JYZ213_LOCUS19579</name>
    <name evidence="3" type="ORF">OXD698_LOCUS17730</name>
</gene>
<accession>A0A814LL53</accession>
<protein>
    <recommendedName>
        <fullName evidence="5">Transmembrane protein</fullName>
    </recommendedName>
</protein>
<evidence type="ECO:0000313" key="3">
    <source>
        <dbReference type="EMBL" id="CAF3791844.1"/>
    </source>
</evidence>
<name>A0A814LL53_9BILA</name>
<dbReference type="Proteomes" id="UP000663845">
    <property type="component" value="Unassembled WGS sequence"/>
</dbReference>
<reference evidence="2" key="1">
    <citation type="submission" date="2021-02" db="EMBL/GenBank/DDBJ databases">
        <authorList>
            <person name="Nowell W R."/>
        </authorList>
    </citation>
    <scope>NUCLEOTIDE SEQUENCE</scope>
</reference>
<evidence type="ECO:0000313" key="4">
    <source>
        <dbReference type="Proteomes" id="UP000663845"/>
    </source>
</evidence>
<keyword evidence="1" id="KW-0472">Membrane</keyword>